<evidence type="ECO:0000256" key="1">
    <source>
        <dbReference type="ARBA" id="ARBA00023015"/>
    </source>
</evidence>
<dbReference type="OrthoDB" id="636258at2"/>
<evidence type="ECO:0000259" key="4">
    <source>
        <dbReference type="PROSITE" id="PS01124"/>
    </source>
</evidence>
<dbReference type="Proteomes" id="UP000071561">
    <property type="component" value="Chromosome"/>
</dbReference>
<dbReference type="PANTHER" id="PTHR43280">
    <property type="entry name" value="ARAC-FAMILY TRANSCRIPTIONAL REGULATOR"/>
    <property type="match status" value="1"/>
</dbReference>
<keyword evidence="2" id="KW-0238">DNA-binding</keyword>
<dbReference type="InterPro" id="IPR009057">
    <property type="entry name" value="Homeodomain-like_sf"/>
</dbReference>
<dbReference type="Pfam" id="PF12833">
    <property type="entry name" value="HTH_18"/>
    <property type="match status" value="1"/>
</dbReference>
<accession>A0A127V9G8</accession>
<keyword evidence="1" id="KW-0805">Transcription regulation</keyword>
<feature type="domain" description="HTH araC/xylS-type" evidence="4">
    <location>
        <begin position="177"/>
        <end position="277"/>
    </location>
</feature>
<dbReference type="GO" id="GO:0003700">
    <property type="term" value="F:DNA-binding transcription factor activity"/>
    <property type="evidence" value="ECO:0007669"/>
    <property type="project" value="InterPro"/>
</dbReference>
<keyword evidence="6" id="KW-1185">Reference proteome</keyword>
<reference evidence="5 6" key="1">
    <citation type="submission" date="2016-03" db="EMBL/GenBank/DDBJ databases">
        <title>Complete genome sequence of Pedobacter cryoconitis PAMC 27485.</title>
        <authorList>
            <person name="Lee J."/>
            <person name="Kim O.-S."/>
        </authorList>
    </citation>
    <scope>NUCLEOTIDE SEQUENCE [LARGE SCALE GENOMIC DNA]</scope>
    <source>
        <strain evidence="5 6">PAMC 27485</strain>
    </source>
</reference>
<evidence type="ECO:0000256" key="2">
    <source>
        <dbReference type="ARBA" id="ARBA00023125"/>
    </source>
</evidence>
<gene>
    <name evidence="5" type="ORF">AY601_1125</name>
</gene>
<evidence type="ECO:0000256" key="3">
    <source>
        <dbReference type="ARBA" id="ARBA00023163"/>
    </source>
</evidence>
<dbReference type="SMART" id="SM00342">
    <property type="entry name" value="HTH_ARAC"/>
    <property type="match status" value="1"/>
</dbReference>
<dbReference type="SUPFAM" id="SSF46689">
    <property type="entry name" value="Homeodomain-like"/>
    <property type="match status" value="1"/>
</dbReference>
<dbReference type="SUPFAM" id="SSF51215">
    <property type="entry name" value="Regulatory protein AraC"/>
    <property type="match status" value="1"/>
</dbReference>
<organism evidence="5 6">
    <name type="scientific">Pedobacter cryoconitis</name>
    <dbReference type="NCBI Taxonomy" id="188932"/>
    <lineage>
        <taxon>Bacteria</taxon>
        <taxon>Pseudomonadati</taxon>
        <taxon>Bacteroidota</taxon>
        <taxon>Sphingobacteriia</taxon>
        <taxon>Sphingobacteriales</taxon>
        <taxon>Sphingobacteriaceae</taxon>
        <taxon>Pedobacter</taxon>
    </lineage>
</organism>
<dbReference type="PATRIC" id="fig|188932.3.peg.1162"/>
<evidence type="ECO:0000313" key="6">
    <source>
        <dbReference type="Proteomes" id="UP000071561"/>
    </source>
</evidence>
<dbReference type="InterPro" id="IPR037923">
    <property type="entry name" value="HTH-like"/>
</dbReference>
<dbReference type="InterPro" id="IPR018060">
    <property type="entry name" value="HTH_AraC"/>
</dbReference>
<dbReference type="KEGG" id="pcm:AY601_1125"/>
<protein>
    <recommendedName>
        <fullName evidence="4">HTH araC/xylS-type domain-containing protein</fullName>
    </recommendedName>
</protein>
<dbReference type="PROSITE" id="PS01124">
    <property type="entry name" value="HTH_ARAC_FAMILY_2"/>
    <property type="match status" value="1"/>
</dbReference>
<dbReference type="RefSeq" id="WP_068397656.1">
    <property type="nucleotide sequence ID" value="NZ_CP014504.1"/>
</dbReference>
<proteinExistence type="predicted"/>
<dbReference type="GO" id="GO:0043565">
    <property type="term" value="F:sequence-specific DNA binding"/>
    <property type="evidence" value="ECO:0007669"/>
    <property type="project" value="InterPro"/>
</dbReference>
<evidence type="ECO:0000313" key="5">
    <source>
        <dbReference type="EMBL" id="AMP98052.1"/>
    </source>
</evidence>
<keyword evidence="3" id="KW-0804">Transcription</keyword>
<sequence length="278" mass="32543">MDFLHDSFALEIASYAEWQERSRTNNFFELVYILEGKGLQSVNHIQLPFHENDIHLLPAAKCYKYLIEESTRFLFVRFTSSYFVPLSNDQVDYSSWFSRLNFILANHHHHPGELIQDLGDRTQVKKLLDAVLYEYEKKDICSAFIIRTTLVSILAILSRNAQKRVLDGKMISDSKFADLLSFVNFHITNKNRITVDYLSEHFGISATYFSEYFRRNSGESYKDYVLKSKLKIAESRVVYTTTSIKEIAWELGFTDSSHLNKMMKRHYGKGMLQLRKGR</sequence>
<dbReference type="PANTHER" id="PTHR43280:SF34">
    <property type="entry name" value="ARAC-FAMILY TRANSCRIPTIONAL REGULATOR"/>
    <property type="match status" value="1"/>
</dbReference>
<dbReference type="AlphaFoldDB" id="A0A127V9G8"/>
<dbReference type="EMBL" id="CP014504">
    <property type="protein sequence ID" value="AMP98052.1"/>
    <property type="molecule type" value="Genomic_DNA"/>
</dbReference>
<dbReference type="Gene3D" id="1.10.10.60">
    <property type="entry name" value="Homeodomain-like"/>
    <property type="match status" value="2"/>
</dbReference>
<name>A0A127V9G8_9SPHI</name>